<evidence type="ECO:0000259" key="1">
    <source>
        <dbReference type="Pfam" id="PF09722"/>
    </source>
</evidence>
<evidence type="ECO:0000313" key="3">
    <source>
        <dbReference type="EMBL" id="SMD43680.1"/>
    </source>
</evidence>
<evidence type="ECO:0000259" key="2">
    <source>
        <dbReference type="Pfam" id="PF20432"/>
    </source>
</evidence>
<dbReference type="GO" id="GO:0003677">
    <property type="term" value="F:DNA binding"/>
    <property type="evidence" value="ECO:0007669"/>
    <property type="project" value="InterPro"/>
</dbReference>
<name>A0A1W2H428_9BACT</name>
<dbReference type="Pfam" id="PF09722">
    <property type="entry name" value="Xre_MbcA_ParS_C"/>
    <property type="match status" value="1"/>
</dbReference>
<proteinExistence type="predicted"/>
<reference evidence="4" key="1">
    <citation type="submission" date="2017-04" db="EMBL/GenBank/DDBJ databases">
        <authorList>
            <person name="Varghese N."/>
            <person name="Submissions S."/>
        </authorList>
    </citation>
    <scope>NUCLEOTIDE SEQUENCE [LARGE SCALE GENOMIC DNA]</scope>
    <source>
        <strain evidence="4">DSM 16537</strain>
    </source>
</reference>
<dbReference type="RefSeq" id="WP_084120557.1">
    <property type="nucleotide sequence ID" value="NZ_LT838813.1"/>
</dbReference>
<feature type="domain" description="Antitoxin Xre-like helix-turn-helix" evidence="2">
    <location>
        <begin position="50"/>
        <end position="110"/>
    </location>
</feature>
<dbReference type="InterPro" id="IPR011979">
    <property type="entry name" value="Antitox_Xre"/>
</dbReference>
<dbReference type="STRING" id="758820.SAMN00777080_2287"/>
<dbReference type="InterPro" id="IPR046847">
    <property type="entry name" value="Xre-like_HTH"/>
</dbReference>
<sequence length="168" mass="19236">MASVVISKLESKLDKEVSSLLKKSRLKGFSFDKEKEITYAEFLTDKMLIIAAIRTGIPYSFFDLVQDYTPFSENDWANFLDISTKSLQRYKASDSHHFKPIHSEKIIEMAEVTKMGLEVFGNIEKLKLWLNTPNYALGNLKPIDLLKDSYGKDLVMSELVRINHGILV</sequence>
<dbReference type="EMBL" id="LT838813">
    <property type="protein sequence ID" value="SMD43680.1"/>
    <property type="molecule type" value="Genomic_DNA"/>
</dbReference>
<protein>
    <submittedName>
        <fullName evidence="3">Putative toxin-antitoxin system antitoxin component, TIGR02293 family</fullName>
    </submittedName>
</protein>
<feature type="domain" description="Antitoxin Xre/MbcA/ParS-like toxin-binding" evidence="1">
    <location>
        <begin position="118"/>
        <end position="165"/>
    </location>
</feature>
<accession>A0A1W2H428</accession>
<dbReference type="AlphaFoldDB" id="A0A1W2H428"/>
<dbReference type="OrthoDB" id="5770459at2"/>
<dbReference type="NCBIfam" id="TIGR02293">
    <property type="entry name" value="TAS_TIGR02293"/>
    <property type="match status" value="1"/>
</dbReference>
<organism evidence="3 4">
    <name type="scientific">Aquiflexum balticum DSM 16537</name>
    <dbReference type="NCBI Taxonomy" id="758820"/>
    <lineage>
        <taxon>Bacteria</taxon>
        <taxon>Pseudomonadati</taxon>
        <taxon>Bacteroidota</taxon>
        <taxon>Cytophagia</taxon>
        <taxon>Cytophagales</taxon>
        <taxon>Cyclobacteriaceae</taxon>
        <taxon>Aquiflexum</taxon>
    </lineage>
</organism>
<dbReference type="InterPro" id="IPR024467">
    <property type="entry name" value="Xre/MbcA/ParS-like_toxin-bd"/>
</dbReference>
<gene>
    <name evidence="3" type="ORF">SAMN00777080_2287</name>
</gene>
<evidence type="ECO:0000313" key="4">
    <source>
        <dbReference type="Proteomes" id="UP000192333"/>
    </source>
</evidence>
<dbReference type="Pfam" id="PF20432">
    <property type="entry name" value="Xre-like-HTH"/>
    <property type="match status" value="1"/>
</dbReference>
<dbReference type="Proteomes" id="UP000192333">
    <property type="component" value="Chromosome I"/>
</dbReference>
<keyword evidence="4" id="KW-1185">Reference proteome</keyword>